<dbReference type="GO" id="GO:0016020">
    <property type="term" value="C:membrane"/>
    <property type="evidence" value="ECO:0007669"/>
    <property type="project" value="TreeGrafter"/>
</dbReference>
<dbReference type="Gene3D" id="3.40.50.1820">
    <property type="entry name" value="alpha/beta hydrolase"/>
    <property type="match status" value="1"/>
</dbReference>
<dbReference type="GO" id="GO:0016787">
    <property type="term" value="F:hydrolase activity"/>
    <property type="evidence" value="ECO:0007669"/>
    <property type="project" value="UniProtKB-KW"/>
</dbReference>
<dbReference type="PANTHER" id="PTHR43798:SF33">
    <property type="entry name" value="HYDROLASE, PUTATIVE (AFU_ORTHOLOGUE AFUA_2G14860)-RELATED"/>
    <property type="match status" value="1"/>
</dbReference>
<dbReference type="Proteomes" id="UP000276770">
    <property type="component" value="Unassembled WGS sequence"/>
</dbReference>
<dbReference type="PRINTS" id="PR00111">
    <property type="entry name" value="ABHYDROLASE"/>
</dbReference>
<dbReference type="InterPro" id="IPR050266">
    <property type="entry name" value="AB_hydrolase_sf"/>
</dbReference>
<evidence type="ECO:0000313" key="2">
    <source>
        <dbReference type="EMBL" id="RLQ93846.1"/>
    </source>
</evidence>
<dbReference type="SUPFAM" id="SSF53474">
    <property type="entry name" value="alpha/beta-Hydrolases"/>
    <property type="match status" value="1"/>
</dbReference>
<dbReference type="OrthoDB" id="9775557at2"/>
<evidence type="ECO:0000259" key="1">
    <source>
        <dbReference type="Pfam" id="PF00561"/>
    </source>
</evidence>
<accession>A0A3L7JT09</accession>
<gene>
    <name evidence="2" type="ORF">D9X91_16385</name>
</gene>
<dbReference type="InterPro" id="IPR029058">
    <property type="entry name" value="AB_hydrolase_fold"/>
</dbReference>
<keyword evidence="2" id="KW-0378">Hydrolase</keyword>
<proteinExistence type="predicted"/>
<dbReference type="RefSeq" id="WP_121681728.1">
    <property type="nucleotide sequence ID" value="NZ_RCVZ01000012.1"/>
</dbReference>
<dbReference type="Pfam" id="PF00561">
    <property type="entry name" value="Abhydrolase_1"/>
    <property type="match status" value="1"/>
</dbReference>
<reference evidence="2 3" key="1">
    <citation type="submission" date="2018-10" db="EMBL/GenBank/DDBJ databases">
        <title>Falsibacillus sp. genome draft.</title>
        <authorList>
            <person name="Shi S."/>
        </authorList>
    </citation>
    <scope>NUCLEOTIDE SEQUENCE [LARGE SCALE GENOMIC DNA]</scope>
    <source>
        <strain evidence="2 3">GY 10110</strain>
    </source>
</reference>
<feature type="domain" description="AB hydrolase-1" evidence="1">
    <location>
        <begin position="27"/>
        <end position="122"/>
    </location>
</feature>
<dbReference type="InterPro" id="IPR000639">
    <property type="entry name" value="Epox_hydrolase-like"/>
</dbReference>
<organism evidence="2 3">
    <name type="scientific">Falsibacillus albus</name>
    <dbReference type="NCBI Taxonomy" id="2478915"/>
    <lineage>
        <taxon>Bacteria</taxon>
        <taxon>Bacillati</taxon>
        <taxon>Bacillota</taxon>
        <taxon>Bacilli</taxon>
        <taxon>Bacillales</taxon>
        <taxon>Bacillaceae</taxon>
        <taxon>Falsibacillus</taxon>
    </lineage>
</organism>
<keyword evidence="3" id="KW-1185">Reference proteome</keyword>
<protein>
    <submittedName>
        <fullName evidence="2">Alpha/beta hydrolase</fullName>
    </submittedName>
</protein>
<name>A0A3L7JT09_9BACI</name>
<comment type="caution">
    <text evidence="2">The sequence shown here is derived from an EMBL/GenBank/DDBJ whole genome shotgun (WGS) entry which is preliminary data.</text>
</comment>
<dbReference type="EMBL" id="RCVZ01000012">
    <property type="protein sequence ID" value="RLQ93846.1"/>
    <property type="molecule type" value="Genomic_DNA"/>
</dbReference>
<dbReference type="PANTHER" id="PTHR43798">
    <property type="entry name" value="MONOACYLGLYCEROL LIPASE"/>
    <property type="match status" value="1"/>
</dbReference>
<evidence type="ECO:0000313" key="3">
    <source>
        <dbReference type="Proteomes" id="UP000276770"/>
    </source>
</evidence>
<dbReference type="InterPro" id="IPR000073">
    <property type="entry name" value="AB_hydrolase_1"/>
</dbReference>
<dbReference type="PRINTS" id="PR00412">
    <property type="entry name" value="EPOXHYDRLASE"/>
</dbReference>
<dbReference type="AlphaFoldDB" id="A0A3L7JT09"/>
<sequence length="281" mass="31860">MWNSKTVKVNETDYYVRESKSADEDGVILFIHGLGWSGEVWSSVSRNLEGYHLIAPDLAGHGESGAAASYHYDYLAEQLLGLLQELQVEKAMLVGSSWGAGLALKFSNMYPHAVERLILLDDGYYPFKETPGLEWEMIEGGSFPEEALSSLDAYYEFMKSDNPDFWNEDIERAVREQVAVGADGRVAMKSKDETQLNCLKASWEFDPMAPENKITVPATLIVAFNDNEPEDLKQFKREKGTSFCEKYQAEKIEMEDTDHLIMLDKPKELSRYILEKQLTGK</sequence>